<keyword evidence="1" id="KW-0805">Transcription regulation</keyword>
<dbReference type="InterPro" id="IPR000485">
    <property type="entry name" value="AsnC-type_HTH_dom"/>
</dbReference>
<dbReference type="PANTHER" id="PTHR30154:SF34">
    <property type="entry name" value="TRANSCRIPTIONAL REGULATOR AZLB"/>
    <property type="match status" value="1"/>
</dbReference>
<dbReference type="SUPFAM" id="SSF46785">
    <property type="entry name" value="Winged helix' DNA-binding domain"/>
    <property type="match status" value="1"/>
</dbReference>
<feature type="domain" description="HTH asnC-type" evidence="4">
    <location>
        <begin position="1"/>
        <end position="62"/>
    </location>
</feature>
<protein>
    <recommendedName>
        <fullName evidence="4">HTH asnC-type domain-containing protein</fullName>
    </recommendedName>
</protein>
<name>A0A381Z890_9ZZZZ</name>
<dbReference type="Gene3D" id="3.30.70.920">
    <property type="match status" value="1"/>
</dbReference>
<dbReference type="PANTHER" id="PTHR30154">
    <property type="entry name" value="LEUCINE-RESPONSIVE REGULATORY PROTEIN"/>
    <property type="match status" value="1"/>
</dbReference>
<accession>A0A381Z890</accession>
<dbReference type="Gene3D" id="1.10.10.10">
    <property type="entry name" value="Winged helix-like DNA-binding domain superfamily/Winged helix DNA-binding domain"/>
    <property type="match status" value="1"/>
</dbReference>
<reference evidence="5" key="1">
    <citation type="submission" date="2018-05" db="EMBL/GenBank/DDBJ databases">
        <authorList>
            <person name="Lanie J.A."/>
            <person name="Ng W.-L."/>
            <person name="Kazmierczak K.M."/>
            <person name="Andrzejewski T.M."/>
            <person name="Davidsen T.M."/>
            <person name="Wayne K.J."/>
            <person name="Tettelin H."/>
            <person name="Glass J.I."/>
            <person name="Rusch D."/>
            <person name="Podicherti R."/>
            <person name="Tsui H.-C.T."/>
            <person name="Winkler M.E."/>
        </authorList>
    </citation>
    <scope>NUCLEOTIDE SEQUENCE</scope>
</reference>
<evidence type="ECO:0000256" key="2">
    <source>
        <dbReference type="ARBA" id="ARBA00023125"/>
    </source>
</evidence>
<gene>
    <name evidence="5" type="ORF">METZ01_LOCUS138370</name>
</gene>
<proteinExistence type="predicted"/>
<dbReference type="InterPro" id="IPR036388">
    <property type="entry name" value="WH-like_DNA-bd_sf"/>
</dbReference>
<dbReference type="SMART" id="SM00344">
    <property type="entry name" value="HTH_ASNC"/>
    <property type="match status" value="1"/>
</dbReference>
<dbReference type="InterPro" id="IPR019887">
    <property type="entry name" value="Tscrpt_reg_AsnC/Lrp_C"/>
</dbReference>
<dbReference type="EMBL" id="UINC01020342">
    <property type="protein sequence ID" value="SVA85516.1"/>
    <property type="molecule type" value="Genomic_DNA"/>
</dbReference>
<sequence length="148" mass="16482">MDDVDRRILKVLEADARTSMRRIAEEVGVALGTVSNRVRRMEGLGIIRGYTVLLDADKSGWGLSVVIGLRIQKGRLMEIQKKIAKDHRVYGVYDVTGDYDSMVLARARDRGDLDDLSKSVMSIEGIERSVTHLVLNTVKEMPPSLPEG</sequence>
<dbReference type="InterPro" id="IPR036390">
    <property type="entry name" value="WH_DNA-bd_sf"/>
</dbReference>
<keyword evidence="2" id="KW-0238">DNA-binding</keyword>
<keyword evidence="3" id="KW-0804">Transcription</keyword>
<dbReference type="InterPro" id="IPR019888">
    <property type="entry name" value="Tscrpt_reg_AsnC-like"/>
</dbReference>
<dbReference type="SUPFAM" id="SSF54909">
    <property type="entry name" value="Dimeric alpha+beta barrel"/>
    <property type="match status" value="1"/>
</dbReference>
<organism evidence="5">
    <name type="scientific">marine metagenome</name>
    <dbReference type="NCBI Taxonomy" id="408172"/>
    <lineage>
        <taxon>unclassified sequences</taxon>
        <taxon>metagenomes</taxon>
        <taxon>ecological metagenomes</taxon>
    </lineage>
</organism>
<evidence type="ECO:0000256" key="1">
    <source>
        <dbReference type="ARBA" id="ARBA00023015"/>
    </source>
</evidence>
<dbReference type="InterPro" id="IPR011008">
    <property type="entry name" value="Dimeric_a/b-barrel"/>
</dbReference>
<evidence type="ECO:0000259" key="4">
    <source>
        <dbReference type="PROSITE" id="PS50956"/>
    </source>
</evidence>
<dbReference type="AlphaFoldDB" id="A0A381Z890"/>
<dbReference type="PRINTS" id="PR00033">
    <property type="entry name" value="HTHASNC"/>
</dbReference>
<evidence type="ECO:0000256" key="3">
    <source>
        <dbReference type="ARBA" id="ARBA00023163"/>
    </source>
</evidence>
<dbReference type="Pfam" id="PF01037">
    <property type="entry name" value="AsnC_trans_reg"/>
    <property type="match status" value="1"/>
</dbReference>
<dbReference type="GO" id="GO:0005829">
    <property type="term" value="C:cytosol"/>
    <property type="evidence" value="ECO:0007669"/>
    <property type="project" value="TreeGrafter"/>
</dbReference>
<dbReference type="CDD" id="cd00090">
    <property type="entry name" value="HTH_ARSR"/>
    <property type="match status" value="1"/>
</dbReference>
<dbReference type="GO" id="GO:0043200">
    <property type="term" value="P:response to amino acid"/>
    <property type="evidence" value="ECO:0007669"/>
    <property type="project" value="TreeGrafter"/>
</dbReference>
<dbReference type="InterPro" id="IPR011991">
    <property type="entry name" value="ArsR-like_HTH"/>
</dbReference>
<dbReference type="Pfam" id="PF13412">
    <property type="entry name" value="HTH_24"/>
    <property type="match status" value="1"/>
</dbReference>
<evidence type="ECO:0000313" key="5">
    <source>
        <dbReference type="EMBL" id="SVA85516.1"/>
    </source>
</evidence>
<dbReference type="GO" id="GO:0043565">
    <property type="term" value="F:sequence-specific DNA binding"/>
    <property type="evidence" value="ECO:0007669"/>
    <property type="project" value="InterPro"/>
</dbReference>
<dbReference type="PROSITE" id="PS50956">
    <property type="entry name" value="HTH_ASNC_2"/>
    <property type="match status" value="1"/>
</dbReference>